<accession>W2TKM7</accession>
<evidence type="ECO:0000313" key="2">
    <source>
        <dbReference type="Proteomes" id="UP000053676"/>
    </source>
</evidence>
<evidence type="ECO:0000313" key="1">
    <source>
        <dbReference type="EMBL" id="ETN81716.1"/>
    </source>
</evidence>
<keyword evidence="2" id="KW-1185">Reference proteome</keyword>
<dbReference type="AlphaFoldDB" id="W2TKM7"/>
<dbReference type="EMBL" id="KI658635">
    <property type="protein sequence ID" value="ETN81716.1"/>
    <property type="molecule type" value="Genomic_DNA"/>
</dbReference>
<organism evidence="1 2">
    <name type="scientific">Necator americanus</name>
    <name type="common">Human hookworm</name>
    <dbReference type="NCBI Taxonomy" id="51031"/>
    <lineage>
        <taxon>Eukaryota</taxon>
        <taxon>Metazoa</taxon>
        <taxon>Ecdysozoa</taxon>
        <taxon>Nematoda</taxon>
        <taxon>Chromadorea</taxon>
        <taxon>Rhabditida</taxon>
        <taxon>Rhabditina</taxon>
        <taxon>Rhabditomorpha</taxon>
        <taxon>Strongyloidea</taxon>
        <taxon>Ancylostomatidae</taxon>
        <taxon>Bunostominae</taxon>
        <taxon>Necator</taxon>
    </lineage>
</organism>
<proteinExistence type="predicted"/>
<gene>
    <name evidence="1" type="ORF">NECAME_08301</name>
</gene>
<name>W2TKM7_NECAM</name>
<reference evidence="2" key="1">
    <citation type="journal article" date="2014" name="Nat. Genet.">
        <title>Genome of the human hookworm Necator americanus.</title>
        <authorList>
            <person name="Tang Y.T."/>
            <person name="Gao X."/>
            <person name="Rosa B.A."/>
            <person name="Abubucker S."/>
            <person name="Hallsworth-Pepin K."/>
            <person name="Martin J."/>
            <person name="Tyagi R."/>
            <person name="Heizer E."/>
            <person name="Zhang X."/>
            <person name="Bhonagiri-Palsikar V."/>
            <person name="Minx P."/>
            <person name="Warren W.C."/>
            <person name="Wang Q."/>
            <person name="Zhan B."/>
            <person name="Hotez P.J."/>
            <person name="Sternberg P.W."/>
            <person name="Dougall A."/>
            <person name="Gaze S.T."/>
            <person name="Mulvenna J."/>
            <person name="Sotillo J."/>
            <person name="Ranganathan S."/>
            <person name="Rabelo E.M."/>
            <person name="Wilson R.K."/>
            <person name="Felgner P.L."/>
            <person name="Bethony J."/>
            <person name="Hawdon J.M."/>
            <person name="Gasser R.B."/>
            <person name="Loukas A."/>
            <person name="Mitreva M."/>
        </authorList>
    </citation>
    <scope>NUCLEOTIDE SEQUENCE [LARGE SCALE GENOMIC DNA]</scope>
</reference>
<dbReference type="KEGG" id="nai:NECAME_08301"/>
<protein>
    <submittedName>
        <fullName evidence="1">Uncharacterized protein</fullName>
    </submittedName>
</protein>
<dbReference type="Proteomes" id="UP000053676">
    <property type="component" value="Unassembled WGS sequence"/>
</dbReference>
<sequence length="96" mass="10418">MKTRKVKYAMRMANPIASESDPIKSSPSSGSGTQTFFLESNGRAADAAFASRDIPRHSQCISEFYCGSDVRAELISMVAHVLSTTARAREAVTLVF</sequence>